<keyword evidence="3" id="KW-1185">Reference proteome</keyword>
<feature type="region of interest" description="Disordered" evidence="1">
    <location>
        <begin position="75"/>
        <end position="98"/>
    </location>
</feature>
<dbReference type="Proteomes" id="UP000245765">
    <property type="component" value="Unassembled WGS sequence"/>
</dbReference>
<dbReference type="EMBL" id="QGNA01000001">
    <property type="protein sequence ID" value="PWS38948.1"/>
    <property type="molecule type" value="Genomic_DNA"/>
</dbReference>
<reference evidence="3" key="1">
    <citation type="submission" date="2018-05" db="EMBL/GenBank/DDBJ databases">
        <authorList>
            <person name="Du Z."/>
            <person name="Wang X."/>
        </authorList>
    </citation>
    <scope>NUCLEOTIDE SEQUENCE [LARGE SCALE GENOMIC DNA]</scope>
    <source>
        <strain evidence="3">CQN31</strain>
    </source>
</reference>
<evidence type="ECO:0000256" key="1">
    <source>
        <dbReference type="SAM" id="MobiDB-lite"/>
    </source>
</evidence>
<evidence type="ECO:0000313" key="2">
    <source>
        <dbReference type="EMBL" id="PWS38948.1"/>
    </source>
</evidence>
<accession>A0A317FNA4</accession>
<comment type="caution">
    <text evidence="2">The sequence shown here is derived from an EMBL/GenBank/DDBJ whole genome shotgun (WGS) entry which is preliminary data.</text>
</comment>
<organism evidence="2 3">
    <name type="scientific">Falsiroseomonas bella</name>
    <dbReference type="NCBI Taxonomy" id="2184016"/>
    <lineage>
        <taxon>Bacteria</taxon>
        <taxon>Pseudomonadati</taxon>
        <taxon>Pseudomonadota</taxon>
        <taxon>Alphaproteobacteria</taxon>
        <taxon>Acetobacterales</taxon>
        <taxon>Roseomonadaceae</taxon>
        <taxon>Falsiroseomonas</taxon>
    </lineage>
</organism>
<proteinExistence type="predicted"/>
<dbReference type="AlphaFoldDB" id="A0A317FNA4"/>
<name>A0A317FNA4_9PROT</name>
<gene>
    <name evidence="2" type="ORF">DFH01_06800</name>
</gene>
<protein>
    <submittedName>
        <fullName evidence="2">Uncharacterized protein</fullName>
    </submittedName>
</protein>
<sequence length="112" mass="11885">MKFIMQETTVIVGIAIRGDLQHRAVRIQRAGLGVLGFQSSGFALRGGEKQKDSWIAMRPGRLGERQTCRVLVLHSVPPPRNSGGPDAGAGRSESPLGKDVGACSCFVLCPGL</sequence>
<evidence type="ECO:0000313" key="3">
    <source>
        <dbReference type="Proteomes" id="UP000245765"/>
    </source>
</evidence>